<evidence type="ECO:0000259" key="3">
    <source>
        <dbReference type="Pfam" id="PF01494"/>
    </source>
</evidence>
<dbReference type="Pfam" id="PF01494">
    <property type="entry name" value="FAD_binding_3"/>
    <property type="match status" value="2"/>
</dbReference>
<dbReference type="InterPro" id="IPR036188">
    <property type="entry name" value="FAD/NAD-bd_sf"/>
</dbReference>
<evidence type="ECO:0000313" key="5">
    <source>
        <dbReference type="Proteomes" id="UP000559626"/>
    </source>
</evidence>
<feature type="domain" description="FAD-binding" evidence="3">
    <location>
        <begin position="273"/>
        <end position="336"/>
    </location>
</feature>
<keyword evidence="5" id="KW-1185">Reference proteome</keyword>
<evidence type="ECO:0000313" key="4">
    <source>
        <dbReference type="EMBL" id="NML64326.1"/>
    </source>
</evidence>
<protein>
    <submittedName>
        <fullName evidence="4">NAD(P)-binding protein</fullName>
    </submittedName>
</protein>
<evidence type="ECO:0000256" key="1">
    <source>
        <dbReference type="ARBA" id="ARBA00023002"/>
    </source>
</evidence>
<dbReference type="RefSeq" id="WP_169529632.1">
    <property type="nucleotide sequence ID" value="NZ_JABBGH010000001.1"/>
</dbReference>
<dbReference type="GO" id="GO:0071949">
    <property type="term" value="F:FAD binding"/>
    <property type="evidence" value="ECO:0007669"/>
    <property type="project" value="InterPro"/>
</dbReference>
<dbReference type="AlphaFoldDB" id="A0A7Y0ABJ2"/>
<accession>A0A7Y0ABJ2</accession>
<dbReference type="PRINTS" id="PR00420">
    <property type="entry name" value="RNGMNOXGNASE"/>
</dbReference>
<dbReference type="PANTHER" id="PTHR13789">
    <property type="entry name" value="MONOOXYGENASE"/>
    <property type="match status" value="1"/>
</dbReference>
<dbReference type="SUPFAM" id="SSF51905">
    <property type="entry name" value="FAD/NAD(P)-binding domain"/>
    <property type="match status" value="1"/>
</dbReference>
<proteinExistence type="predicted"/>
<dbReference type="InterPro" id="IPR002938">
    <property type="entry name" value="FAD-bd"/>
</dbReference>
<dbReference type="InterPro" id="IPR050493">
    <property type="entry name" value="FAD-dep_Monooxygenase_BioMet"/>
</dbReference>
<feature type="domain" description="FAD-binding" evidence="3">
    <location>
        <begin position="7"/>
        <end position="186"/>
    </location>
</feature>
<comment type="caution">
    <text evidence="4">The sequence shown here is derived from an EMBL/GenBank/DDBJ whole genome shotgun (WGS) entry which is preliminary data.</text>
</comment>
<dbReference type="GO" id="GO:0004497">
    <property type="term" value="F:monooxygenase activity"/>
    <property type="evidence" value="ECO:0007669"/>
    <property type="project" value="UniProtKB-KW"/>
</dbReference>
<keyword evidence="1" id="KW-0560">Oxidoreductase</keyword>
<dbReference type="EMBL" id="JABBGH010000001">
    <property type="protein sequence ID" value="NML64326.1"/>
    <property type="molecule type" value="Genomic_DNA"/>
</dbReference>
<organism evidence="4 5">
    <name type="scientific">Hymenobacter polaris</name>
    <dbReference type="NCBI Taxonomy" id="2682546"/>
    <lineage>
        <taxon>Bacteria</taxon>
        <taxon>Pseudomonadati</taxon>
        <taxon>Bacteroidota</taxon>
        <taxon>Cytophagia</taxon>
        <taxon>Cytophagales</taxon>
        <taxon>Hymenobacteraceae</taxon>
        <taxon>Hymenobacter</taxon>
    </lineage>
</organism>
<reference evidence="4 5" key="1">
    <citation type="submission" date="2020-04" db="EMBL/GenBank/DDBJ databases">
        <title>Hymenobacter polaris sp. nov., isolated from Arctic soil.</title>
        <authorList>
            <person name="Dahal R.H."/>
        </authorList>
    </citation>
    <scope>NUCLEOTIDE SEQUENCE [LARGE SCALE GENOMIC DNA]</scope>
    <source>
        <strain evidence="4 5">RP-2-7</strain>
    </source>
</reference>
<dbReference type="Gene3D" id="3.50.50.60">
    <property type="entry name" value="FAD/NAD(P)-binding domain"/>
    <property type="match status" value="1"/>
</dbReference>
<evidence type="ECO:0000256" key="2">
    <source>
        <dbReference type="ARBA" id="ARBA00023033"/>
    </source>
</evidence>
<dbReference type="PANTHER" id="PTHR13789:SF309">
    <property type="entry name" value="PUTATIVE (AFU_ORTHOLOGUE AFUA_6G14510)-RELATED"/>
    <property type="match status" value="1"/>
</dbReference>
<gene>
    <name evidence="4" type="ORF">HHL22_03820</name>
</gene>
<sequence length="381" mass="40743">MQQQTGLIIGAGIAGLTATIALRQRGLEAAVVEAAPQILPLGAGIWMAPNAMQVFERLGVAARINAGGVPLRAIEIVDRQMRPIMQTSQARIRQQFGHGTTAIRRATLQAILLDAVGPATVQLGKACTGLQEDATGVTATFADGSTQRAGFVVAADGIHSPVRQALFPGAQPGGRGHLVWRGMSAVQLAPHYKRAIREVWHAGLRFGFSEIEDGVVDWFAAVPGSFSSERAGLLHRLQRAFDGFGYPVPAILEAATEAAIIRNEVLDLDPLPAWHRGRVGLIGDAAHATTPYMGQGGCQAVEDAYALAQCLAETPTDPAAAFAALHRLRHAKARHVTRTSRLIGRVGYWRGPAATLRNLAIRATPQWLTERQFCAVYKLGF</sequence>
<keyword evidence="2" id="KW-0503">Monooxygenase</keyword>
<dbReference type="Proteomes" id="UP000559626">
    <property type="component" value="Unassembled WGS sequence"/>
</dbReference>
<name>A0A7Y0ABJ2_9BACT</name>